<dbReference type="PROSITE" id="PS51084">
    <property type="entry name" value="HIT_2"/>
    <property type="match status" value="1"/>
</dbReference>
<name>A0A4R8IYP5_9GAMM</name>
<evidence type="ECO:0000313" key="3">
    <source>
        <dbReference type="EMBL" id="TDY02563.1"/>
    </source>
</evidence>
<comment type="caution">
    <text evidence="1">Lacks conserved residue(s) required for the propagation of feature annotation.</text>
</comment>
<proteinExistence type="predicted"/>
<protein>
    <submittedName>
        <fullName evidence="3">Diadenosine tetraphosphate (Ap4A) HIT family hydrolase</fullName>
    </submittedName>
</protein>
<dbReference type="AlphaFoldDB" id="A0A4R8IYP5"/>
<evidence type="ECO:0000259" key="2">
    <source>
        <dbReference type="PROSITE" id="PS51084"/>
    </source>
</evidence>
<dbReference type="Gene3D" id="3.30.428.10">
    <property type="entry name" value="HIT-like"/>
    <property type="match status" value="1"/>
</dbReference>
<keyword evidence="4" id="KW-1185">Reference proteome</keyword>
<dbReference type="RefSeq" id="WP_134081645.1">
    <property type="nucleotide sequence ID" value="NZ_SOQX01000002.1"/>
</dbReference>
<sequence>MTDIDPRLTADCLILGKFPLSYLLLMQDANYPWFILVPDRMNIREIYQLSPGDQQQLLHESSRLGEALMTGFKGDKLNVAALGNVVPQLHLHHIVRHQSDPAWPAPIWGKVPARPYDADLLEHVIGVLKQVLREDITYRV</sequence>
<accession>A0A4R8IYP5</accession>
<dbReference type="EMBL" id="SOQX01000002">
    <property type="protein sequence ID" value="TDY02563.1"/>
    <property type="molecule type" value="Genomic_DNA"/>
</dbReference>
<reference evidence="3 4" key="1">
    <citation type="submission" date="2019-03" db="EMBL/GenBank/DDBJ databases">
        <title>Genomic Encyclopedia of Type Strains, Phase IV (KMG-IV): sequencing the most valuable type-strain genomes for metagenomic binning, comparative biology and taxonomic classification.</title>
        <authorList>
            <person name="Goeker M."/>
        </authorList>
    </citation>
    <scope>NUCLEOTIDE SEQUENCE [LARGE SCALE GENOMIC DNA]</scope>
    <source>
        <strain evidence="3 4">DSM 16326</strain>
    </source>
</reference>
<keyword evidence="3" id="KW-0378">Hydrolase</keyword>
<dbReference type="Pfam" id="PF01230">
    <property type="entry name" value="HIT"/>
    <property type="match status" value="1"/>
</dbReference>
<dbReference type="GO" id="GO:0016787">
    <property type="term" value="F:hydrolase activity"/>
    <property type="evidence" value="ECO:0007669"/>
    <property type="project" value="UniProtKB-KW"/>
</dbReference>
<comment type="caution">
    <text evidence="3">The sequence shown here is derived from an EMBL/GenBank/DDBJ whole genome shotgun (WGS) entry which is preliminary data.</text>
</comment>
<gene>
    <name evidence="3" type="ORF">EDC23_0938</name>
</gene>
<feature type="domain" description="HIT" evidence="2">
    <location>
        <begin position="35"/>
        <end position="103"/>
    </location>
</feature>
<dbReference type="InterPro" id="IPR026026">
    <property type="entry name" value="HIT_Hint"/>
</dbReference>
<organism evidence="3 4">
    <name type="scientific">Thiohalophilus thiocyanatoxydans</name>
    <dbReference type="NCBI Taxonomy" id="381308"/>
    <lineage>
        <taxon>Bacteria</taxon>
        <taxon>Pseudomonadati</taxon>
        <taxon>Pseudomonadota</taxon>
        <taxon>Gammaproteobacteria</taxon>
        <taxon>Thiohalomonadales</taxon>
        <taxon>Thiohalophilaceae</taxon>
        <taxon>Thiohalophilus</taxon>
    </lineage>
</organism>
<dbReference type="OrthoDB" id="9799145at2"/>
<dbReference type="Proteomes" id="UP000294914">
    <property type="component" value="Unassembled WGS sequence"/>
</dbReference>
<dbReference type="SUPFAM" id="SSF54197">
    <property type="entry name" value="HIT-like"/>
    <property type="match status" value="1"/>
</dbReference>
<evidence type="ECO:0000256" key="1">
    <source>
        <dbReference type="PROSITE-ProRule" id="PRU00464"/>
    </source>
</evidence>
<dbReference type="InterPro" id="IPR036265">
    <property type="entry name" value="HIT-like_sf"/>
</dbReference>
<dbReference type="InterPro" id="IPR011146">
    <property type="entry name" value="HIT-like"/>
</dbReference>
<dbReference type="PIRSF" id="PIRSF000714">
    <property type="entry name" value="HIT"/>
    <property type="match status" value="1"/>
</dbReference>
<evidence type="ECO:0000313" key="4">
    <source>
        <dbReference type="Proteomes" id="UP000294914"/>
    </source>
</evidence>